<gene>
    <name evidence="2" type="ORF">HUJ06_013705</name>
</gene>
<keyword evidence="3" id="KW-1185">Reference proteome</keyword>
<sequence>MVTGNWTSRQYNTEKYICSSIFTDADNPTNLDPLQRTQNIQKNGTKTNIDPIQFKCRQELSAMN</sequence>
<protein>
    <submittedName>
        <fullName evidence="2">Uncharacterized protein</fullName>
    </submittedName>
</protein>
<proteinExistence type="predicted"/>
<dbReference type="Proteomes" id="UP000607653">
    <property type="component" value="Unassembled WGS sequence"/>
</dbReference>
<evidence type="ECO:0000313" key="3">
    <source>
        <dbReference type="Proteomes" id="UP000607653"/>
    </source>
</evidence>
<evidence type="ECO:0000256" key="1">
    <source>
        <dbReference type="SAM" id="MobiDB-lite"/>
    </source>
</evidence>
<accession>A0A822Z2Y1</accession>
<feature type="region of interest" description="Disordered" evidence="1">
    <location>
        <begin position="28"/>
        <end position="48"/>
    </location>
</feature>
<dbReference type="EMBL" id="DUZY01000005">
    <property type="protein sequence ID" value="DAD39382.1"/>
    <property type="molecule type" value="Genomic_DNA"/>
</dbReference>
<reference evidence="2 3" key="1">
    <citation type="journal article" date="2020" name="Mol. Biol. Evol.">
        <title>Distinct Expression and Methylation Patterns for Genes with Different Fates following a Single Whole-Genome Duplication in Flowering Plants.</title>
        <authorList>
            <person name="Shi T."/>
            <person name="Rahmani R.S."/>
            <person name="Gugger P.F."/>
            <person name="Wang M."/>
            <person name="Li H."/>
            <person name="Zhang Y."/>
            <person name="Li Z."/>
            <person name="Wang Q."/>
            <person name="Van de Peer Y."/>
            <person name="Marchal K."/>
            <person name="Chen J."/>
        </authorList>
    </citation>
    <scope>NUCLEOTIDE SEQUENCE [LARGE SCALE GENOMIC DNA]</scope>
    <source>
        <tissue evidence="2">Leaf</tissue>
    </source>
</reference>
<evidence type="ECO:0000313" key="2">
    <source>
        <dbReference type="EMBL" id="DAD39382.1"/>
    </source>
</evidence>
<name>A0A822Z2Y1_NELNU</name>
<comment type="caution">
    <text evidence="2">The sequence shown here is derived from an EMBL/GenBank/DDBJ whole genome shotgun (WGS) entry which is preliminary data.</text>
</comment>
<organism evidence="2 3">
    <name type="scientific">Nelumbo nucifera</name>
    <name type="common">Sacred lotus</name>
    <dbReference type="NCBI Taxonomy" id="4432"/>
    <lineage>
        <taxon>Eukaryota</taxon>
        <taxon>Viridiplantae</taxon>
        <taxon>Streptophyta</taxon>
        <taxon>Embryophyta</taxon>
        <taxon>Tracheophyta</taxon>
        <taxon>Spermatophyta</taxon>
        <taxon>Magnoliopsida</taxon>
        <taxon>Proteales</taxon>
        <taxon>Nelumbonaceae</taxon>
        <taxon>Nelumbo</taxon>
    </lineage>
</organism>
<dbReference type="AlphaFoldDB" id="A0A822Z2Y1"/>